<dbReference type="PANTHER" id="PTHR33055:SF13">
    <property type="entry name" value="TRANSPOSASE"/>
    <property type="match status" value="1"/>
</dbReference>
<dbReference type="InterPro" id="IPR047650">
    <property type="entry name" value="Transpos_IS110"/>
</dbReference>
<gene>
    <name evidence="2" type="ORF">ACFFU9_10800</name>
</gene>
<comment type="caution">
    <text evidence="2">The sequence shown here is derived from an EMBL/GenBank/DDBJ whole genome shotgun (WGS) entry which is preliminary data.</text>
</comment>
<proteinExistence type="predicted"/>
<feature type="domain" description="Transposase IS116/IS110/IS902 C-terminal" evidence="1">
    <location>
        <begin position="7"/>
        <end position="79"/>
    </location>
</feature>
<evidence type="ECO:0000313" key="3">
    <source>
        <dbReference type="Proteomes" id="UP001589585"/>
    </source>
</evidence>
<organism evidence="2 3">
    <name type="scientific">Mariniflexile ostreae</name>
    <dbReference type="NCBI Taxonomy" id="1520892"/>
    <lineage>
        <taxon>Bacteria</taxon>
        <taxon>Pseudomonadati</taxon>
        <taxon>Bacteroidota</taxon>
        <taxon>Flavobacteriia</taxon>
        <taxon>Flavobacteriales</taxon>
        <taxon>Flavobacteriaceae</taxon>
        <taxon>Mariniflexile</taxon>
    </lineage>
</organism>
<dbReference type="Pfam" id="PF02371">
    <property type="entry name" value="Transposase_20"/>
    <property type="match status" value="1"/>
</dbReference>
<accession>A0ABV5FCR0</accession>
<dbReference type="InterPro" id="IPR003346">
    <property type="entry name" value="Transposase_20"/>
</dbReference>
<dbReference type="PANTHER" id="PTHR33055">
    <property type="entry name" value="TRANSPOSASE FOR INSERTION SEQUENCE ELEMENT IS1111A"/>
    <property type="match status" value="1"/>
</dbReference>
<evidence type="ECO:0000313" key="2">
    <source>
        <dbReference type="EMBL" id="MFB9057228.1"/>
    </source>
</evidence>
<name>A0ABV5FCR0_9FLAO</name>
<protein>
    <submittedName>
        <fullName evidence="2">Transposase</fullName>
    </submittedName>
</protein>
<reference evidence="2 3" key="1">
    <citation type="submission" date="2024-09" db="EMBL/GenBank/DDBJ databases">
        <authorList>
            <person name="Sun Q."/>
            <person name="Mori K."/>
        </authorList>
    </citation>
    <scope>NUCLEOTIDE SEQUENCE [LARGE SCALE GENOMIC DNA]</scope>
    <source>
        <strain evidence="2 3">CECT 8622</strain>
    </source>
</reference>
<keyword evidence="3" id="KW-1185">Reference proteome</keyword>
<dbReference type="RefSeq" id="WP_379861452.1">
    <property type="nucleotide sequence ID" value="NZ_JBHMFC010000065.1"/>
</dbReference>
<dbReference type="EMBL" id="JBHMFC010000065">
    <property type="protein sequence ID" value="MFB9057228.1"/>
    <property type="molecule type" value="Genomic_DNA"/>
</dbReference>
<sequence length="166" mass="18324">MFEGTDLLAIEGMSYSTVLALMSEVGIDGIKKFSTAKHFASWLRLAPNNKVSGGKVLSSRVPKSSNRLKIALRNAANAIGNLKGSTPLRDFFHKINFRKGRVSAISATARKLAVIIWNMVVKGTPYINPEGYLFLDQKRKLGLVKRIKKQIDKFVLTNEDLGITSS</sequence>
<evidence type="ECO:0000259" key="1">
    <source>
        <dbReference type="Pfam" id="PF02371"/>
    </source>
</evidence>
<dbReference type="Proteomes" id="UP001589585">
    <property type="component" value="Unassembled WGS sequence"/>
</dbReference>